<evidence type="ECO:0000313" key="7">
    <source>
        <dbReference type="Proteomes" id="UP000807115"/>
    </source>
</evidence>
<evidence type="ECO:0000259" key="5">
    <source>
        <dbReference type="Pfam" id="PF07859"/>
    </source>
</evidence>
<keyword evidence="3" id="KW-0472">Membrane</keyword>
<evidence type="ECO:0000256" key="3">
    <source>
        <dbReference type="SAM" id="Phobius"/>
    </source>
</evidence>
<accession>A0A921Q0Q0</accession>
<dbReference type="Gene3D" id="3.40.50.1820">
    <property type="entry name" value="alpha/beta hydrolase"/>
    <property type="match status" value="1"/>
</dbReference>
<protein>
    <recommendedName>
        <fullName evidence="5">Alpha/beta hydrolase fold-3 domain-containing protein</fullName>
    </recommendedName>
</protein>
<name>A0A921Q0Q0_SORBI</name>
<dbReference type="InterPro" id="IPR029058">
    <property type="entry name" value="AB_hydrolase_fold"/>
</dbReference>
<feature type="chain" id="PRO_5037232108" description="Alpha/beta hydrolase fold-3 domain-containing protein" evidence="4">
    <location>
        <begin position="29"/>
        <end position="543"/>
    </location>
</feature>
<feature type="compositionally biased region" description="Low complexity" evidence="2">
    <location>
        <begin position="183"/>
        <end position="215"/>
    </location>
</feature>
<feature type="domain" description="Alpha/beta hydrolase fold-3" evidence="5">
    <location>
        <begin position="295"/>
        <end position="514"/>
    </location>
</feature>
<dbReference type="PANTHER" id="PTHR23024:SF610">
    <property type="entry name" value="ALPHA_BETA HYDROLASE FOLD-3 DOMAIN-CONTAINING PROTEIN"/>
    <property type="match status" value="1"/>
</dbReference>
<dbReference type="InterPro" id="IPR013094">
    <property type="entry name" value="AB_hydrolase_3"/>
</dbReference>
<gene>
    <name evidence="6" type="ORF">BDA96_10G101000</name>
</gene>
<keyword evidence="3" id="KW-0812">Transmembrane</keyword>
<evidence type="ECO:0000256" key="1">
    <source>
        <dbReference type="PROSITE-ProRule" id="PRU10038"/>
    </source>
</evidence>
<dbReference type="SUPFAM" id="SSF53474">
    <property type="entry name" value="alpha/beta-Hydrolases"/>
    <property type="match status" value="1"/>
</dbReference>
<proteinExistence type="predicted"/>
<keyword evidence="3" id="KW-1133">Transmembrane helix</keyword>
<feature type="region of interest" description="Disordered" evidence="2">
    <location>
        <begin position="172"/>
        <end position="215"/>
    </location>
</feature>
<reference evidence="6" key="2">
    <citation type="submission" date="2020-10" db="EMBL/GenBank/DDBJ databases">
        <authorList>
            <person name="Cooper E.A."/>
            <person name="Brenton Z.W."/>
            <person name="Flinn B.S."/>
            <person name="Jenkins J."/>
            <person name="Shu S."/>
            <person name="Flowers D."/>
            <person name="Luo F."/>
            <person name="Wang Y."/>
            <person name="Xia P."/>
            <person name="Barry K."/>
            <person name="Daum C."/>
            <person name="Lipzen A."/>
            <person name="Yoshinaga Y."/>
            <person name="Schmutz J."/>
            <person name="Saski C."/>
            <person name="Vermerris W."/>
            <person name="Kresovich S."/>
        </authorList>
    </citation>
    <scope>NUCLEOTIDE SEQUENCE</scope>
</reference>
<reference evidence="6" key="1">
    <citation type="journal article" date="2019" name="BMC Genomics">
        <title>A new reference genome for Sorghum bicolor reveals high levels of sequence similarity between sweet and grain genotypes: implications for the genetics of sugar metabolism.</title>
        <authorList>
            <person name="Cooper E.A."/>
            <person name="Brenton Z.W."/>
            <person name="Flinn B.S."/>
            <person name="Jenkins J."/>
            <person name="Shu S."/>
            <person name="Flowers D."/>
            <person name="Luo F."/>
            <person name="Wang Y."/>
            <person name="Xia P."/>
            <person name="Barry K."/>
            <person name="Daum C."/>
            <person name="Lipzen A."/>
            <person name="Yoshinaga Y."/>
            <person name="Schmutz J."/>
            <person name="Saski C."/>
            <person name="Vermerris W."/>
            <person name="Kresovich S."/>
        </authorList>
    </citation>
    <scope>NUCLEOTIDE SEQUENCE</scope>
</reference>
<evidence type="ECO:0000256" key="2">
    <source>
        <dbReference type="SAM" id="MobiDB-lite"/>
    </source>
</evidence>
<feature type="transmembrane region" description="Helical" evidence="3">
    <location>
        <begin position="69"/>
        <end position="88"/>
    </location>
</feature>
<keyword evidence="4" id="KW-0732">Signal</keyword>
<dbReference type="AlphaFoldDB" id="A0A921Q0Q0"/>
<sequence length="543" mass="56663">MPHPNSVASPSPHTLLLVADLAAGGVRAAAILIPERQNLSCSCDWWGEEHGGASAAVEMATRMRSCVRCLANLVLPFLFFASLLYLSTRQPLLDVAVRRDVAPGRLRVFVDRAAKNASVTTGAAAQVSDIAAVAIEGGDGDVLTDAPPDSGDANVTTDNTVQQASAIAAAATEDGESKVVTDAPPASAAAAEPRVSSDSDSDIAATASTAGSDTSGDADDTIVFDFRPYVFVYKSGRVHRFHGTETVPPGVDALTGVASMDVAGAGGVGVGVGVSARLYLPPKSRRGKKRKLPVLLYFHGGAFVIESPFSPLYHAFLNILVAKAGVVAVSVDYRLAPEHPLPAAYHDAWAALRWTASNCVSGPEAWLADHGDATRIFLAGDSAGGDIAHNLAVRAGAEPPLPGGAAIAGVVLLNPYFWGKEPVGAEPGERWVRDGLEQTWALVCGGRYGIDDPHVNPLAAPGAWRGMAGERVLVTIAGRDNFRDRAAAYAEGLRRSGWRGEVETYVTEGEAHVHFVGNPRSDKAERETDKVAEFIAGGGRGNG</sequence>
<comment type="caution">
    <text evidence="6">The sequence shown here is derived from an EMBL/GenBank/DDBJ whole genome shotgun (WGS) entry which is preliminary data.</text>
</comment>
<feature type="active site" evidence="1">
    <location>
        <position position="382"/>
    </location>
</feature>
<dbReference type="Pfam" id="PF07859">
    <property type="entry name" value="Abhydrolase_3"/>
    <property type="match status" value="1"/>
</dbReference>
<dbReference type="PROSITE" id="PS01174">
    <property type="entry name" value="LIPASE_GDXG_SER"/>
    <property type="match status" value="1"/>
</dbReference>
<dbReference type="InterPro" id="IPR050466">
    <property type="entry name" value="Carboxylest/Gibb_receptor"/>
</dbReference>
<feature type="signal peptide" evidence="4">
    <location>
        <begin position="1"/>
        <end position="28"/>
    </location>
</feature>
<dbReference type="EMBL" id="CM027689">
    <property type="protein sequence ID" value="KAG0513423.1"/>
    <property type="molecule type" value="Genomic_DNA"/>
</dbReference>
<evidence type="ECO:0000313" key="6">
    <source>
        <dbReference type="EMBL" id="KAG0513423.1"/>
    </source>
</evidence>
<evidence type="ECO:0000256" key="4">
    <source>
        <dbReference type="SAM" id="SignalP"/>
    </source>
</evidence>
<dbReference type="Proteomes" id="UP000807115">
    <property type="component" value="Chromosome 10"/>
</dbReference>
<dbReference type="PANTHER" id="PTHR23024">
    <property type="entry name" value="ARYLACETAMIDE DEACETYLASE"/>
    <property type="match status" value="1"/>
</dbReference>
<dbReference type="OrthoDB" id="408631at2759"/>
<dbReference type="InterPro" id="IPR033140">
    <property type="entry name" value="Lipase_GDXG_put_SER_AS"/>
</dbReference>
<organism evidence="6 7">
    <name type="scientific">Sorghum bicolor</name>
    <name type="common">Sorghum</name>
    <name type="synonym">Sorghum vulgare</name>
    <dbReference type="NCBI Taxonomy" id="4558"/>
    <lineage>
        <taxon>Eukaryota</taxon>
        <taxon>Viridiplantae</taxon>
        <taxon>Streptophyta</taxon>
        <taxon>Embryophyta</taxon>
        <taxon>Tracheophyta</taxon>
        <taxon>Spermatophyta</taxon>
        <taxon>Magnoliopsida</taxon>
        <taxon>Liliopsida</taxon>
        <taxon>Poales</taxon>
        <taxon>Poaceae</taxon>
        <taxon>PACMAD clade</taxon>
        <taxon>Panicoideae</taxon>
        <taxon>Andropogonodae</taxon>
        <taxon>Andropogoneae</taxon>
        <taxon>Sorghinae</taxon>
        <taxon>Sorghum</taxon>
    </lineage>
</organism>
<dbReference type="GO" id="GO:0016787">
    <property type="term" value="F:hydrolase activity"/>
    <property type="evidence" value="ECO:0007669"/>
    <property type="project" value="InterPro"/>
</dbReference>